<feature type="domain" description="AB hydrolase-1" evidence="4">
    <location>
        <begin position="47"/>
        <end position="293"/>
    </location>
</feature>
<dbReference type="PRINTS" id="PR00793">
    <property type="entry name" value="PROAMNOPTASE"/>
</dbReference>
<gene>
    <name evidence="5" type="ORF">V7S74_08800</name>
</gene>
<dbReference type="InterPro" id="IPR002410">
    <property type="entry name" value="Peptidase_S33"/>
</dbReference>
<organism evidence="5 6">
    <name type="scientific">Aquirufa novilacunae</name>
    <dbReference type="NCBI Taxonomy" id="3139305"/>
    <lineage>
        <taxon>Bacteria</taxon>
        <taxon>Pseudomonadati</taxon>
        <taxon>Bacteroidota</taxon>
        <taxon>Cytophagia</taxon>
        <taxon>Cytophagales</taxon>
        <taxon>Flectobacillaceae</taxon>
        <taxon>Aquirufa</taxon>
    </lineage>
</organism>
<dbReference type="EMBL" id="JBEWZG010000003">
    <property type="protein sequence ID" value="MFL0206839.1"/>
    <property type="molecule type" value="Genomic_DNA"/>
</dbReference>
<dbReference type="SUPFAM" id="SSF53474">
    <property type="entry name" value="alpha/beta-Hydrolases"/>
    <property type="match status" value="1"/>
</dbReference>
<dbReference type="InterPro" id="IPR050266">
    <property type="entry name" value="AB_hydrolase_sf"/>
</dbReference>
<evidence type="ECO:0000256" key="2">
    <source>
        <dbReference type="ARBA" id="ARBA00022801"/>
    </source>
</evidence>
<comment type="similarity">
    <text evidence="1 3">Belongs to the peptidase S33 family.</text>
</comment>
<dbReference type="Gene3D" id="3.40.50.1820">
    <property type="entry name" value="alpha/beta hydrolase"/>
    <property type="match status" value="1"/>
</dbReference>
<sequence length="311" mass="35390">MKKYLLGLYTLLMMNACTTSTPPKEGFIEVEGGKIWYRIDGEGDNTPVLLLHGGPGSSSFNLEPLKELSQDRPVIFLDQLGCGRSTRITDTTLMTIEKNVEQLEQVRKALKLDKFYLYGHSWGTMLGMDYYVKYPKGIQGLIFSSPLFSTKIWTDDADTLIATLPEATQKAIRESEQQKNYKNEAYKEAMKVYYKAYVRRSDKSKSQQDSAAKFFGENVYNFMWGPSEFTATGNLLNYNRLKDLPKITVPTLLTAGEYDEARPSSVRYYTSLIPGAQFKEIPQAAHSTMMDNPKEYIGILREFLQKMDVAK</sequence>
<dbReference type="PIRSF" id="PIRSF005539">
    <property type="entry name" value="Pept_S33_TRI_F1"/>
    <property type="match status" value="1"/>
</dbReference>
<keyword evidence="2 3" id="KW-0378">Hydrolase</keyword>
<dbReference type="NCBIfam" id="TIGR01250">
    <property type="entry name" value="pro_imino_pep_2"/>
    <property type="match status" value="1"/>
</dbReference>
<evidence type="ECO:0000313" key="5">
    <source>
        <dbReference type="EMBL" id="MFL0206839.1"/>
    </source>
</evidence>
<dbReference type="PANTHER" id="PTHR43798:SF33">
    <property type="entry name" value="HYDROLASE, PUTATIVE (AFU_ORTHOLOGUE AFUA_2G14860)-RELATED"/>
    <property type="match status" value="1"/>
</dbReference>
<dbReference type="GO" id="GO:0016787">
    <property type="term" value="F:hydrolase activity"/>
    <property type="evidence" value="ECO:0007669"/>
    <property type="project" value="UniProtKB-KW"/>
</dbReference>
<dbReference type="RefSeq" id="WP_406778385.1">
    <property type="nucleotide sequence ID" value="NZ_JBEWZG010000003.1"/>
</dbReference>
<evidence type="ECO:0000313" key="6">
    <source>
        <dbReference type="Proteomes" id="UP001623559"/>
    </source>
</evidence>
<proteinExistence type="inferred from homology"/>
<evidence type="ECO:0000256" key="1">
    <source>
        <dbReference type="ARBA" id="ARBA00010088"/>
    </source>
</evidence>
<dbReference type="Pfam" id="PF00561">
    <property type="entry name" value="Abhydrolase_1"/>
    <property type="match status" value="1"/>
</dbReference>
<accession>A0ABW8SWN7</accession>
<name>A0ABW8SWN7_9BACT</name>
<dbReference type="InterPro" id="IPR005945">
    <property type="entry name" value="Pro_imino_pep"/>
</dbReference>
<evidence type="ECO:0000256" key="3">
    <source>
        <dbReference type="PIRNR" id="PIRNR005539"/>
    </source>
</evidence>
<reference evidence="5 6" key="1">
    <citation type="submission" date="2024-07" db="EMBL/GenBank/DDBJ databases">
        <authorList>
            <person name="Pitt A."/>
            <person name="Hahn M.W."/>
        </authorList>
    </citation>
    <scope>NUCLEOTIDE SEQUENCE [LARGE SCALE GENOMIC DNA]</scope>
    <source>
        <strain evidence="5 6">2-AUSEE-184A6</strain>
    </source>
</reference>
<protein>
    <submittedName>
        <fullName evidence="5">Proline iminopeptidase-family hydrolase</fullName>
    </submittedName>
</protein>
<dbReference type="InterPro" id="IPR029058">
    <property type="entry name" value="AB_hydrolase_fold"/>
</dbReference>
<dbReference type="InterPro" id="IPR000073">
    <property type="entry name" value="AB_hydrolase_1"/>
</dbReference>
<evidence type="ECO:0000259" key="4">
    <source>
        <dbReference type="Pfam" id="PF00561"/>
    </source>
</evidence>
<dbReference type="Proteomes" id="UP001623559">
    <property type="component" value="Unassembled WGS sequence"/>
</dbReference>
<dbReference type="PANTHER" id="PTHR43798">
    <property type="entry name" value="MONOACYLGLYCEROL LIPASE"/>
    <property type="match status" value="1"/>
</dbReference>
<comment type="caution">
    <text evidence="5">The sequence shown here is derived from an EMBL/GenBank/DDBJ whole genome shotgun (WGS) entry which is preliminary data.</text>
</comment>